<keyword evidence="3" id="KW-1185">Reference proteome</keyword>
<dbReference type="AlphaFoldDB" id="F9WPG0"/>
<keyword evidence="1" id="KW-0812">Transmembrane</keyword>
<evidence type="ECO:0000313" key="3">
    <source>
        <dbReference type="Proteomes" id="UP000009027"/>
    </source>
</evidence>
<feature type="transmembrane region" description="Helical" evidence="1">
    <location>
        <begin position="283"/>
        <end position="303"/>
    </location>
</feature>
<dbReference type="OMA" id="WVVIRQA"/>
<dbReference type="Proteomes" id="UP000009027">
    <property type="component" value="Unassembled WGS sequence"/>
</dbReference>
<accession>F9WPG0</accession>
<reference evidence="2 3" key="1">
    <citation type="journal article" date="2012" name="Proc. Natl. Acad. Sci. U.S.A.">
        <title>Antigenic diversity is generated by distinct evolutionary mechanisms in African trypanosome species.</title>
        <authorList>
            <person name="Jackson A.P."/>
            <person name="Berry A."/>
            <person name="Aslett M."/>
            <person name="Allison H.C."/>
            <person name="Burton P."/>
            <person name="Vavrova-Anderson J."/>
            <person name="Brown R."/>
            <person name="Browne H."/>
            <person name="Corton N."/>
            <person name="Hauser H."/>
            <person name="Gamble J."/>
            <person name="Gilderthorp R."/>
            <person name="Marcello L."/>
            <person name="McQuillan J."/>
            <person name="Otto T.D."/>
            <person name="Quail M.A."/>
            <person name="Sanders M.J."/>
            <person name="van Tonder A."/>
            <person name="Ginger M.L."/>
            <person name="Field M.C."/>
            <person name="Barry J.D."/>
            <person name="Hertz-Fowler C."/>
            <person name="Berriman M."/>
        </authorList>
    </citation>
    <scope>NUCLEOTIDE SEQUENCE</scope>
    <source>
        <strain evidence="2 3">Y486</strain>
    </source>
</reference>
<keyword evidence="1" id="KW-1133">Transmembrane helix</keyword>
<dbReference type="EMBL" id="CAEX01003416">
    <property type="protein sequence ID" value="CCD19437.1"/>
    <property type="molecule type" value="Genomic_DNA"/>
</dbReference>
<evidence type="ECO:0000313" key="2">
    <source>
        <dbReference type="EMBL" id="CCD19437.1"/>
    </source>
</evidence>
<gene>
    <name evidence="2" type="ORF">TvY486_0021390</name>
</gene>
<sequence>MNSRLSRLKCALSEAQLLFDAIQQEKVAGKLNNSSKQGELLKCARRVGFLLSTIKEEGWSAATTKHLSCSVDTSVKAAEDFLGRLLDSHMLGQVVPTSCVGLIACVQSPKEPFSTTVPFVLHKDPRDVCVKAKIFECQVNPTPARPACASSSAGACNSDAATHTNGAHLAAHCYDDKTARHSVPEEAAQQQVLDDITNFIRDMKGGALLMSDMIQQEKQQLEVNAALLQRGVDRTTAQSKNISKAGAAFGCSSSQPRFLNRLPGATVIWNSMLIPLWSAIKQAFFMFVIVAITGGMLMFMLVVPKTYVYAQ</sequence>
<name>F9WPG0_TRYVY</name>
<evidence type="ECO:0000256" key="1">
    <source>
        <dbReference type="SAM" id="Phobius"/>
    </source>
</evidence>
<keyword evidence="1" id="KW-0472">Membrane</keyword>
<organism evidence="2 3">
    <name type="scientific">Trypanosoma vivax (strain Y486)</name>
    <dbReference type="NCBI Taxonomy" id="1055687"/>
    <lineage>
        <taxon>Eukaryota</taxon>
        <taxon>Discoba</taxon>
        <taxon>Euglenozoa</taxon>
        <taxon>Kinetoplastea</taxon>
        <taxon>Metakinetoplastina</taxon>
        <taxon>Trypanosomatida</taxon>
        <taxon>Trypanosomatidae</taxon>
        <taxon>Trypanosoma</taxon>
        <taxon>Duttonella</taxon>
    </lineage>
</organism>
<proteinExistence type="predicted"/>
<protein>
    <submittedName>
        <fullName evidence="2">Uncharacterized protein</fullName>
    </submittedName>
</protein>
<dbReference type="VEuPathDB" id="TriTrypDB:TvY486_0021390"/>